<name>A0AA38WJ25_9ASTR</name>
<keyword evidence="2" id="KW-1185">Reference proteome</keyword>
<dbReference type="Proteomes" id="UP001172457">
    <property type="component" value="Chromosome 2"/>
</dbReference>
<accession>A0AA38WJ25</accession>
<proteinExistence type="predicted"/>
<sequence length="131" mass="14172">MIAGRKVAVDDPRVSSQEGFGGASLRRYLRPAVPLLRPLYPGKQTPKGESASLGLPYFPPVTSGLAMLSGQAFSTRLTLNPTRTRHDTTRHNTFARSSNFVWQSFDYPTTPCYSVRASGSEVPISSSAGLP</sequence>
<comment type="caution">
    <text evidence="1">The sequence shown here is derived from an EMBL/GenBank/DDBJ whole genome shotgun (WGS) entry which is preliminary data.</text>
</comment>
<gene>
    <name evidence="1" type="ORF">OSB04_008027</name>
</gene>
<reference evidence="1" key="1">
    <citation type="submission" date="2023-03" db="EMBL/GenBank/DDBJ databases">
        <title>Chromosome-scale reference genome and RAD-based genetic map of yellow starthistle (Centaurea solstitialis) reveal putative structural variation and QTLs associated with invader traits.</title>
        <authorList>
            <person name="Reatini B."/>
            <person name="Cang F.A."/>
            <person name="Jiang Q."/>
            <person name="Mckibben M.T.W."/>
            <person name="Barker M.S."/>
            <person name="Rieseberg L.H."/>
            <person name="Dlugosch K.M."/>
        </authorList>
    </citation>
    <scope>NUCLEOTIDE SEQUENCE</scope>
    <source>
        <strain evidence="1">CAN-66</strain>
        <tissue evidence="1">Leaf</tissue>
    </source>
</reference>
<dbReference type="EMBL" id="JARYMX010000002">
    <property type="protein sequence ID" value="KAJ9562867.1"/>
    <property type="molecule type" value="Genomic_DNA"/>
</dbReference>
<evidence type="ECO:0000313" key="2">
    <source>
        <dbReference type="Proteomes" id="UP001172457"/>
    </source>
</evidence>
<protein>
    <submittedName>
        <fullName evidence="1">Uncharacterized protein</fullName>
    </submittedName>
</protein>
<dbReference type="AlphaFoldDB" id="A0AA38WJ25"/>
<organism evidence="1 2">
    <name type="scientific">Centaurea solstitialis</name>
    <name type="common">yellow star-thistle</name>
    <dbReference type="NCBI Taxonomy" id="347529"/>
    <lineage>
        <taxon>Eukaryota</taxon>
        <taxon>Viridiplantae</taxon>
        <taxon>Streptophyta</taxon>
        <taxon>Embryophyta</taxon>
        <taxon>Tracheophyta</taxon>
        <taxon>Spermatophyta</taxon>
        <taxon>Magnoliopsida</taxon>
        <taxon>eudicotyledons</taxon>
        <taxon>Gunneridae</taxon>
        <taxon>Pentapetalae</taxon>
        <taxon>asterids</taxon>
        <taxon>campanulids</taxon>
        <taxon>Asterales</taxon>
        <taxon>Asteraceae</taxon>
        <taxon>Carduoideae</taxon>
        <taxon>Cardueae</taxon>
        <taxon>Centaureinae</taxon>
        <taxon>Centaurea</taxon>
    </lineage>
</organism>
<evidence type="ECO:0000313" key="1">
    <source>
        <dbReference type="EMBL" id="KAJ9562867.1"/>
    </source>
</evidence>